<evidence type="ECO:0008006" key="5">
    <source>
        <dbReference type="Google" id="ProtNLM"/>
    </source>
</evidence>
<keyword evidence="4" id="KW-1185">Reference proteome</keyword>
<evidence type="ECO:0000256" key="1">
    <source>
        <dbReference type="SAM" id="MobiDB-lite"/>
    </source>
</evidence>
<proteinExistence type="predicted"/>
<dbReference type="PANTHER" id="PTHR39600">
    <property type="entry name" value="PEPTIDASE INHIBITOR I78 FAMILY PROTEIN"/>
    <property type="match status" value="1"/>
</dbReference>
<keyword evidence="2" id="KW-0732">Signal</keyword>
<feature type="chain" id="PRO_5032680015" description="Peptidase inhibitor I78 family protein" evidence="2">
    <location>
        <begin position="20"/>
        <end position="110"/>
    </location>
</feature>
<dbReference type="AlphaFoldDB" id="A0A853GXH6"/>
<reference evidence="3 4" key="1">
    <citation type="submission" date="2020-07" db="EMBL/GenBank/DDBJ databases">
        <title>Taxonomic revisions and descriptions of new bacterial species based on genomic comparisons in the high-G+C-content subgroup of the family Alcaligenaceae.</title>
        <authorList>
            <person name="Szabo A."/>
            <person name="Felfoldi T."/>
        </authorList>
    </citation>
    <scope>NUCLEOTIDE SEQUENCE [LARGE SCALE GENOMIC DNA]</scope>
    <source>
        <strain evidence="3 4">DSM 25667</strain>
    </source>
</reference>
<dbReference type="Gene3D" id="3.30.10.10">
    <property type="entry name" value="Trypsin Inhibitor V, subunit A"/>
    <property type="match status" value="1"/>
</dbReference>
<accession>A0A853GXH6</accession>
<dbReference type="EMBL" id="JACCEV010000001">
    <property type="protein sequence ID" value="NYT84039.1"/>
    <property type="molecule type" value="Genomic_DNA"/>
</dbReference>
<dbReference type="Proteomes" id="UP000554144">
    <property type="component" value="Unassembled WGS sequence"/>
</dbReference>
<dbReference type="PROSITE" id="PS51257">
    <property type="entry name" value="PROKAR_LIPOPROTEIN"/>
    <property type="match status" value="1"/>
</dbReference>
<dbReference type="PANTHER" id="PTHR39600:SF1">
    <property type="entry name" value="PEPTIDASE INHIBITOR I78 FAMILY PROTEIN"/>
    <property type="match status" value="1"/>
</dbReference>
<protein>
    <recommendedName>
        <fullName evidence="5">Peptidase inhibitor I78 family protein</fullName>
    </recommendedName>
</protein>
<feature type="region of interest" description="Disordered" evidence="1">
    <location>
        <begin position="23"/>
        <end position="54"/>
    </location>
</feature>
<evidence type="ECO:0000313" key="4">
    <source>
        <dbReference type="Proteomes" id="UP000554144"/>
    </source>
</evidence>
<name>A0A853GXH6_9BURK</name>
<gene>
    <name evidence="3" type="ORF">H0A62_00355</name>
</gene>
<evidence type="ECO:0000256" key="2">
    <source>
        <dbReference type="SAM" id="SignalP"/>
    </source>
</evidence>
<dbReference type="OrthoDB" id="8724542at2"/>
<sequence>MTRTLIFGAVLAVATLAGCASGTQGTGSDTFDPASASSSSTNNQQCNADLAESAVGQKATPELLETYRDQSGAKQARILRPRDVITMEYNPQRLNLRVDEQDMVISVNCS</sequence>
<dbReference type="InterPro" id="IPR021719">
    <property type="entry name" value="Prot_inh_I78"/>
</dbReference>
<organism evidence="3 4">
    <name type="scientific">Pollutimonas harenae</name>
    <dbReference type="NCBI Taxonomy" id="657015"/>
    <lineage>
        <taxon>Bacteria</taxon>
        <taxon>Pseudomonadati</taxon>
        <taxon>Pseudomonadota</taxon>
        <taxon>Betaproteobacteria</taxon>
        <taxon>Burkholderiales</taxon>
        <taxon>Alcaligenaceae</taxon>
        <taxon>Pollutimonas</taxon>
    </lineage>
</organism>
<evidence type="ECO:0000313" key="3">
    <source>
        <dbReference type="EMBL" id="NYT84039.1"/>
    </source>
</evidence>
<dbReference type="Pfam" id="PF11720">
    <property type="entry name" value="Inhibitor_I78"/>
    <property type="match status" value="1"/>
</dbReference>
<dbReference type="RefSeq" id="WP_130038765.1">
    <property type="nucleotide sequence ID" value="NZ_JACCEV010000001.1"/>
</dbReference>
<feature type="signal peptide" evidence="2">
    <location>
        <begin position="1"/>
        <end position="19"/>
    </location>
</feature>
<comment type="caution">
    <text evidence="3">The sequence shown here is derived from an EMBL/GenBank/DDBJ whole genome shotgun (WGS) entry which is preliminary data.</text>
</comment>